<feature type="transmembrane region" description="Helical" evidence="9">
    <location>
        <begin position="100"/>
        <end position="120"/>
    </location>
</feature>
<evidence type="ECO:0000256" key="8">
    <source>
        <dbReference type="PIRNR" id="PIRNR006351"/>
    </source>
</evidence>
<evidence type="ECO:0000256" key="5">
    <source>
        <dbReference type="ARBA" id="ARBA00022692"/>
    </source>
</evidence>
<dbReference type="Proteomes" id="UP000095594">
    <property type="component" value="Unassembled WGS sequence"/>
</dbReference>
<keyword evidence="5 9" id="KW-0812">Transmembrane</keyword>
<evidence type="ECO:0000256" key="3">
    <source>
        <dbReference type="ARBA" id="ARBA00022475"/>
    </source>
</evidence>
<dbReference type="PIRSF" id="PIRSF006351">
    <property type="entry name" value="PTS_EIIC-Cellobiose"/>
    <property type="match status" value="1"/>
</dbReference>
<feature type="transmembrane region" description="Helical" evidence="9">
    <location>
        <begin position="250"/>
        <end position="270"/>
    </location>
</feature>
<gene>
    <name evidence="11" type="primary">gmuC_5</name>
    <name evidence="11" type="ORF">ERS852471_02015</name>
</gene>
<dbReference type="AlphaFoldDB" id="A0A174GZR3"/>
<comment type="subcellular location">
    <subcellularLocation>
        <location evidence="1">Cell membrane</location>
        <topology evidence="1">Multi-pass membrane protein</topology>
    </subcellularLocation>
</comment>
<dbReference type="RefSeq" id="WP_055266201.1">
    <property type="nucleotide sequence ID" value="NZ_CABIXQ010000013.1"/>
</dbReference>
<keyword evidence="6 9" id="KW-1133">Transmembrane helix</keyword>
<dbReference type="Pfam" id="PF02378">
    <property type="entry name" value="PTS_EIIC"/>
    <property type="match status" value="1"/>
</dbReference>
<dbReference type="EMBL" id="CYZX01000013">
    <property type="protein sequence ID" value="CUO67491.1"/>
    <property type="molecule type" value="Genomic_DNA"/>
</dbReference>
<dbReference type="GO" id="GO:0005886">
    <property type="term" value="C:plasma membrane"/>
    <property type="evidence" value="ECO:0007669"/>
    <property type="project" value="UniProtKB-SubCell"/>
</dbReference>
<dbReference type="InterPro" id="IPR003352">
    <property type="entry name" value="PTS_EIIC"/>
</dbReference>
<dbReference type="GO" id="GO:0008982">
    <property type="term" value="F:protein-N(PI)-phosphohistidine-sugar phosphotransferase activity"/>
    <property type="evidence" value="ECO:0007669"/>
    <property type="project" value="UniProtKB-UniRule"/>
</dbReference>
<evidence type="ECO:0000313" key="12">
    <source>
        <dbReference type="Proteomes" id="UP000095594"/>
    </source>
</evidence>
<dbReference type="PROSITE" id="PS51105">
    <property type="entry name" value="PTS_EIIC_TYPE_3"/>
    <property type="match status" value="1"/>
</dbReference>
<comment type="function">
    <text evidence="8">The phosphoenolpyruvate-dependent sugar phosphotransferase system (PTS), a major carbohydrate active -transport system, catalyzes the phosphorylation of incoming sugar substrates concomitant with their translocation across the cell membrane.</text>
</comment>
<dbReference type="GO" id="GO:0009401">
    <property type="term" value="P:phosphoenolpyruvate-dependent sugar phosphotransferase system"/>
    <property type="evidence" value="ECO:0007669"/>
    <property type="project" value="InterPro"/>
</dbReference>
<feature type="transmembrane region" description="Helical" evidence="9">
    <location>
        <begin position="69"/>
        <end position="93"/>
    </location>
</feature>
<feature type="domain" description="PTS EIIC type-3" evidence="10">
    <location>
        <begin position="10"/>
        <end position="409"/>
    </location>
</feature>
<dbReference type="NCBIfam" id="TIGR00410">
    <property type="entry name" value="lacE"/>
    <property type="match status" value="1"/>
</dbReference>
<dbReference type="OrthoDB" id="1641940at2"/>
<evidence type="ECO:0000256" key="6">
    <source>
        <dbReference type="ARBA" id="ARBA00022989"/>
    </source>
</evidence>
<feature type="transmembrane region" description="Helical" evidence="9">
    <location>
        <begin position="140"/>
        <end position="158"/>
    </location>
</feature>
<feature type="transmembrane region" description="Helical" evidence="9">
    <location>
        <begin position="282"/>
        <end position="303"/>
    </location>
</feature>
<dbReference type="PANTHER" id="PTHR33989:SF4">
    <property type="entry name" value="PTS SYSTEM N,N'-DIACETYLCHITOBIOSE-SPECIFIC EIIC COMPONENT"/>
    <property type="match status" value="1"/>
</dbReference>
<dbReference type="GO" id="GO:1902815">
    <property type="term" value="P:N,N'-diacetylchitobiose import"/>
    <property type="evidence" value="ECO:0007669"/>
    <property type="project" value="TreeGrafter"/>
</dbReference>
<evidence type="ECO:0000313" key="11">
    <source>
        <dbReference type="EMBL" id="CUO67491.1"/>
    </source>
</evidence>
<proteinExistence type="predicted"/>
<evidence type="ECO:0000256" key="9">
    <source>
        <dbReference type="SAM" id="Phobius"/>
    </source>
</evidence>
<feature type="transmembrane region" description="Helical" evidence="9">
    <location>
        <begin position="224"/>
        <end position="243"/>
    </location>
</feature>
<dbReference type="InterPro" id="IPR004501">
    <property type="entry name" value="PTS_EIIC_3"/>
</dbReference>
<dbReference type="InterPro" id="IPR051088">
    <property type="entry name" value="PTS_Sugar-EIIC/EIIB"/>
</dbReference>
<protein>
    <recommendedName>
        <fullName evidence="8">Permease IIC component</fullName>
    </recommendedName>
</protein>
<dbReference type="InterPro" id="IPR004796">
    <property type="entry name" value="PTS_IIC_cello"/>
</dbReference>
<keyword evidence="4 8" id="KW-0762">Sugar transport</keyword>
<dbReference type="PANTHER" id="PTHR33989">
    <property type="match status" value="1"/>
</dbReference>
<sequence>MKQGAFSKFMEKFLMPIAQKIEGQKHLQAIKDGIIAVIPIIIIGSFSLIPIGVANLFPNSAFYNFVNTYINYFNLAGFFTTNLMSLYAAFFIADSLQKKYNLNSSLIGITSVVCHLVLSVSIEDFANSTIWNVSSLGAEGLFVSMIVSIVVVEISRLCKEKKLVIKMPDSVPPMVAESFTILIPLVINFALAVAGSIICMNVAGVTFPQLIMKLLAPAITSMDSLPAVMLVIFLTQLLWFFGLHGASITSSVWAAFAISYGAANAAAVAAGQAPQHVFTFGFYYGFLQVTGSGITLGLVFLMMRSKAKSLKAIGKLGIIPSFFGINEPVIFGAPLIMNPFMFIPFVFGPVIVAGLNYLAMSTGLVGLPLYEAPGFLPPGFQAFLLTLDWKAFALAIFNVIFMTAVYYPFFKAMEKDELRKEAIAEGNVNVIA</sequence>
<evidence type="ECO:0000259" key="10">
    <source>
        <dbReference type="PROSITE" id="PS51105"/>
    </source>
</evidence>
<feature type="transmembrane region" description="Helical" evidence="9">
    <location>
        <begin position="389"/>
        <end position="410"/>
    </location>
</feature>
<feature type="transmembrane region" description="Helical" evidence="9">
    <location>
        <begin position="345"/>
        <end position="369"/>
    </location>
</feature>
<name>A0A174GZR3_9CLOT</name>
<evidence type="ECO:0000256" key="2">
    <source>
        <dbReference type="ARBA" id="ARBA00022448"/>
    </source>
</evidence>
<feature type="transmembrane region" description="Helical" evidence="9">
    <location>
        <begin position="34"/>
        <end position="57"/>
    </location>
</feature>
<evidence type="ECO:0000256" key="1">
    <source>
        <dbReference type="ARBA" id="ARBA00004651"/>
    </source>
</evidence>
<reference evidence="11 12" key="1">
    <citation type="submission" date="2015-09" db="EMBL/GenBank/DDBJ databases">
        <authorList>
            <consortium name="Pathogen Informatics"/>
        </authorList>
    </citation>
    <scope>NUCLEOTIDE SEQUENCE [LARGE SCALE GENOMIC DNA]</scope>
    <source>
        <strain evidence="11 12">2789STDY5834856</strain>
    </source>
</reference>
<accession>A0A174GZR3</accession>
<organism evidence="11 12">
    <name type="scientific">Clostridium disporicum</name>
    <dbReference type="NCBI Taxonomy" id="84024"/>
    <lineage>
        <taxon>Bacteria</taxon>
        <taxon>Bacillati</taxon>
        <taxon>Bacillota</taxon>
        <taxon>Clostridia</taxon>
        <taxon>Eubacteriales</taxon>
        <taxon>Clostridiaceae</taxon>
        <taxon>Clostridium</taxon>
    </lineage>
</organism>
<feature type="transmembrane region" description="Helical" evidence="9">
    <location>
        <begin position="179"/>
        <end position="204"/>
    </location>
</feature>
<keyword evidence="7 8" id="KW-0472">Membrane</keyword>
<keyword evidence="3 8" id="KW-1003">Cell membrane</keyword>
<evidence type="ECO:0000256" key="4">
    <source>
        <dbReference type="ARBA" id="ARBA00022597"/>
    </source>
</evidence>
<evidence type="ECO:0000256" key="7">
    <source>
        <dbReference type="ARBA" id="ARBA00023136"/>
    </source>
</evidence>
<keyword evidence="2 8" id="KW-0813">Transport</keyword>